<name>A0ABS3NP18_9GAMM</name>
<dbReference type="Proteomes" id="UP000664554">
    <property type="component" value="Unassembled WGS sequence"/>
</dbReference>
<proteinExistence type="predicted"/>
<evidence type="ECO:0000313" key="3">
    <source>
        <dbReference type="Proteomes" id="UP000664554"/>
    </source>
</evidence>
<accession>A0ABS3NP18</accession>
<comment type="caution">
    <text evidence="2">The sequence shown here is derived from an EMBL/GenBank/DDBJ whole genome shotgun (WGS) entry which is preliminary data.</text>
</comment>
<dbReference type="EMBL" id="JAGBKM010000013">
    <property type="protein sequence ID" value="MBO1531147.1"/>
    <property type="molecule type" value="Genomic_DNA"/>
</dbReference>
<evidence type="ECO:0000259" key="1">
    <source>
        <dbReference type="Pfam" id="PF14397"/>
    </source>
</evidence>
<dbReference type="Gene3D" id="3.30.1490.20">
    <property type="entry name" value="ATP-grasp fold, A domain"/>
    <property type="match status" value="1"/>
</dbReference>
<dbReference type="InterPro" id="IPR013815">
    <property type="entry name" value="ATP_grasp_subdomain_1"/>
</dbReference>
<evidence type="ECO:0000313" key="2">
    <source>
        <dbReference type="EMBL" id="MBO1531147.1"/>
    </source>
</evidence>
<organism evidence="2 3">
    <name type="scientific">Psychrobacter coccoides</name>
    <dbReference type="NCBI Taxonomy" id="2818440"/>
    <lineage>
        <taxon>Bacteria</taxon>
        <taxon>Pseudomonadati</taxon>
        <taxon>Pseudomonadota</taxon>
        <taxon>Gammaproteobacteria</taxon>
        <taxon>Moraxellales</taxon>
        <taxon>Moraxellaceae</taxon>
        <taxon>Psychrobacter</taxon>
    </lineage>
</organism>
<dbReference type="RefSeq" id="WP_207991315.1">
    <property type="nucleotide sequence ID" value="NZ_JAGBKM010000013.1"/>
</dbReference>
<dbReference type="SUPFAM" id="SSF56059">
    <property type="entry name" value="Glutathione synthetase ATP-binding domain-like"/>
    <property type="match status" value="1"/>
</dbReference>
<dbReference type="InterPro" id="IPR039523">
    <property type="entry name" value="RimK-rel_E_lig_ATP-grasp"/>
</dbReference>
<sequence length="255" mass="29351">MNDQSYTGFLEYKSIYNKWFGQGVFPKDFFHKIDGGYYSQNFVSIESIDGFIEETINETDFPIVIKPNKDSYGGKDVYFVNSINEMKEIINQHPNLVVQEKIEQSELINTFNKDSVNTVRVCLYKDKIGGFHVINASIRMGINGSLDNLSDGGIVCNINLSGKLNDYANDRYGKKYLKHPNSQFVFKDKVFPLYKELIQTSIKIAKETLSVRLVSLDMALDYHNKWRCIEVNLAGQTMLFAQFANQPFFDRYSKS</sequence>
<dbReference type="Pfam" id="PF14397">
    <property type="entry name" value="ATPgrasp_ST"/>
    <property type="match status" value="1"/>
</dbReference>
<protein>
    <recommendedName>
        <fullName evidence="1">Alpha-L-glutamate ligase-related protein ATP-grasp domain-containing protein</fullName>
    </recommendedName>
</protein>
<reference evidence="2 3" key="1">
    <citation type="submission" date="2021-03" db="EMBL/GenBank/DDBJ databases">
        <authorList>
            <person name="Shang D.-D."/>
            <person name="Du Z.-J."/>
            <person name="Chen G.-J."/>
        </authorList>
    </citation>
    <scope>NUCLEOTIDE SEQUENCE [LARGE SCALE GENOMIC DNA]</scope>
    <source>
        <strain evidence="2 3">F1192</strain>
    </source>
</reference>
<keyword evidence="3" id="KW-1185">Reference proteome</keyword>
<gene>
    <name evidence="2" type="ORF">J3492_07950</name>
</gene>
<feature type="domain" description="Alpha-L-glutamate ligase-related protein ATP-grasp" evidence="1">
    <location>
        <begin position="94"/>
        <end position="247"/>
    </location>
</feature>